<gene>
    <name evidence="1" type="primary">KSC_gp004</name>
</gene>
<organism evidence="1 2">
    <name type="scientific">Caulobacter phage KSC</name>
    <dbReference type="NCBI Taxonomy" id="3020398"/>
    <lineage>
        <taxon>Viruses</taxon>
        <taxon>Duplodnaviria</taxon>
        <taxon>Heunggongvirae</taxon>
        <taxon>Uroviricota</taxon>
        <taxon>Caudoviricetes</taxon>
        <taxon>Autographivirales</taxon>
        <taxon>Autonotataviridae</taxon>
        <taxon>Percyvirus</taxon>
        <taxon>Percyvirus KSC</taxon>
    </lineage>
</organism>
<keyword evidence="2" id="KW-1185">Reference proteome</keyword>
<accession>A0AAE9WZ22</accession>
<proteinExistence type="predicted"/>
<reference evidence="2" key="1">
    <citation type="journal article" date="2024" name="Viruses">
        <title>New Genera and Species of Caulobacter and Brevundimonas Bacteriophages Provide Insights into Phage Genome Evolution.</title>
        <authorList>
            <person name="Ely B."/>
            <person name="Hils M."/>
            <person name="Clarke A."/>
            <person name="Albert M."/>
            <person name="Holness N."/>
            <person name="Lenski J."/>
            <person name="Mohammadi T."/>
        </authorList>
    </citation>
    <scope>NUCLEOTIDE SEQUENCE [LARGE SCALE GENOMIC DNA]</scope>
</reference>
<dbReference type="EMBL" id="OQ135104">
    <property type="protein sequence ID" value="WCD56141.1"/>
    <property type="molecule type" value="Genomic_DNA"/>
</dbReference>
<protein>
    <submittedName>
        <fullName evidence="1">Uncharacterized protein</fullName>
    </submittedName>
</protein>
<sequence length="224" mass="25246">MLAYPEVAILKDTLLISSPIYADLVKTLERDKFLDNIMPKSPFSDVFGMKVYVHDSILFNTKAKEQPIYENNLKLTPTQLAAGLRTATVLPVRDGFVNMGTLAWFRHTSGPRQVNVGTFPHTFQDVALNPLSYSIAKPGVKMGLAQVAASVDYTKVDLQQVRLADGYLVAPSNPPLYLWFYNSLTQRAERHVAKDKVNSWRASPHLWFRNEPMITPGRFVAYTD</sequence>
<name>A0AAE9WZ22_9CAUD</name>
<dbReference type="Proteomes" id="UP001221122">
    <property type="component" value="Segment"/>
</dbReference>
<evidence type="ECO:0000313" key="2">
    <source>
        <dbReference type="Proteomes" id="UP001221122"/>
    </source>
</evidence>
<evidence type="ECO:0000313" key="1">
    <source>
        <dbReference type="EMBL" id="WCD56141.1"/>
    </source>
</evidence>